<sequence>MYQTLLFDLDGTLTDSGPGIIHSAAYALEKMGIADDNSSHLSRFIGPPLYESFAQFYGLNAAETQQAVDYFREYFTSKGMFENHPYPGIPELLGKLQEQGKTLHIATSKPEIFAKQILAHFELDRYFTVIAGASLDDTRIKKGQIIAYALDQLEKINGKAVMIGDRKHDVIGAKQHQLDSIGVLYGYGDREELTTAGASHIVQTVEELEDLLG</sequence>
<dbReference type="SFLD" id="SFLDS00003">
    <property type="entry name" value="Haloacid_Dehalogenase"/>
    <property type="match status" value="1"/>
</dbReference>
<dbReference type="InterPro" id="IPR036412">
    <property type="entry name" value="HAD-like_sf"/>
</dbReference>
<dbReference type="Gene3D" id="3.40.50.1000">
    <property type="entry name" value="HAD superfamily/HAD-like"/>
    <property type="match status" value="1"/>
</dbReference>
<dbReference type="Pfam" id="PF13419">
    <property type="entry name" value="HAD_2"/>
    <property type="match status" value="1"/>
</dbReference>
<name>A0A426TDZ7_STRSU</name>
<dbReference type="InterPro" id="IPR041492">
    <property type="entry name" value="HAD_2"/>
</dbReference>
<dbReference type="GO" id="GO:0004713">
    <property type="term" value="F:protein tyrosine kinase activity"/>
    <property type="evidence" value="ECO:0007669"/>
    <property type="project" value="TreeGrafter"/>
</dbReference>
<dbReference type="SFLD" id="SFLDG01129">
    <property type="entry name" value="C1.5:_HAD__Beta-PGM__Phosphata"/>
    <property type="match status" value="1"/>
</dbReference>
<gene>
    <name evidence="1" type="ORF">EI998_06165</name>
</gene>
<dbReference type="EMBL" id="RSDO01000009">
    <property type="protein sequence ID" value="RRR52711.1"/>
    <property type="molecule type" value="Genomic_DNA"/>
</dbReference>
<dbReference type="PANTHER" id="PTHR43434">
    <property type="entry name" value="PHOSPHOGLYCOLATE PHOSPHATASE"/>
    <property type="match status" value="1"/>
</dbReference>
<dbReference type="InterPro" id="IPR023214">
    <property type="entry name" value="HAD_sf"/>
</dbReference>
<dbReference type="InterPro" id="IPR023198">
    <property type="entry name" value="PGP-like_dom2"/>
</dbReference>
<accession>A0A426TDZ7</accession>
<dbReference type="GO" id="GO:0016787">
    <property type="term" value="F:hydrolase activity"/>
    <property type="evidence" value="ECO:0007669"/>
    <property type="project" value="UniProtKB-KW"/>
</dbReference>
<evidence type="ECO:0000313" key="1">
    <source>
        <dbReference type="EMBL" id="RRR52711.1"/>
    </source>
</evidence>
<dbReference type="PANTHER" id="PTHR43434:SF20">
    <property type="entry name" value="5'-NUCLEOTIDASE"/>
    <property type="match status" value="1"/>
</dbReference>
<dbReference type="AlphaFoldDB" id="A0A426TDZ7"/>
<dbReference type="Proteomes" id="UP000274117">
    <property type="component" value="Unassembled WGS sequence"/>
</dbReference>
<reference evidence="1 2" key="2">
    <citation type="submission" date="2018-12" db="EMBL/GenBank/DDBJ databases">
        <title>Whole-genome sequences of fifteen clinical Streptococcus suis strains isolated from pigs between 2006 and 2018.</title>
        <authorList>
            <person name="Stevens M.J.A."/>
            <person name="Cernela N."/>
            <person name="Spoerry Serrano N."/>
            <person name="Schmitt S."/>
            <person name="Schrenzel J."/>
            <person name="Stephan R."/>
        </authorList>
    </citation>
    <scope>NUCLEOTIDE SEQUENCE [LARGE SCALE GENOMIC DNA]</scope>
    <source>
        <strain evidence="1 2">PP422</strain>
    </source>
</reference>
<dbReference type="InterPro" id="IPR050155">
    <property type="entry name" value="HAD-like_hydrolase_sf"/>
</dbReference>
<reference evidence="1 2" key="1">
    <citation type="submission" date="2018-11" db="EMBL/GenBank/DDBJ databases">
        <authorList>
            <person name="Stevens M.J."/>
            <person name="Cernela N."/>
            <person name="Spoerry Serrano N."/>
            <person name="Schmitt S."/>
            <person name="Schrenzel J."/>
            <person name="Stephan R."/>
        </authorList>
    </citation>
    <scope>NUCLEOTIDE SEQUENCE [LARGE SCALE GENOMIC DNA]</scope>
    <source>
        <strain evidence="1 2">PP422</strain>
    </source>
</reference>
<dbReference type="SFLD" id="SFLDG01135">
    <property type="entry name" value="C1.5.6:_HAD__Beta-PGM__Phospha"/>
    <property type="match status" value="1"/>
</dbReference>
<evidence type="ECO:0000313" key="2">
    <source>
        <dbReference type="Proteomes" id="UP000274117"/>
    </source>
</evidence>
<keyword evidence="1" id="KW-0378">Hydrolase</keyword>
<dbReference type="SUPFAM" id="SSF56784">
    <property type="entry name" value="HAD-like"/>
    <property type="match status" value="1"/>
</dbReference>
<proteinExistence type="predicted"/>
<organism evidence="1 2">
    <name type="scientific">Streptococcus suis</name>
    <dbReference type="NCBI Taxonomy" id="1307"/>
    <lineage>
        <taxon>Bacteria</taxon>
        <taxon>Bacillati</taxon>
        <taxon>Bacillota</taxon>
        <taxon>Bacilli</taxon>
        <taxon>Lactobacillales</taxon>
        <taxon>Streptococcaceae</taxon>
        <taxon>Streptococcus</taxon>
    </lineage>
</organism>
<dbReference type="GO" id="GO:0005829">
    <property type="term" value="C:cytosol"/>
    <property type="evidence" value="ECO:0007669"/>
    <property type="project" value="TreeGrafter"/>
</dbReference>
<comment type="caution">
    <text evidence="1">The sequence shown here is derived from an EMBL/GenBank/DDBJ whole genome shotgun (WGS) entry which is preliminary data.</text>
</comment>
<dbReference type="CDD" id="cd04302">
    <property type="entry name" value="HAD_5NT"/>
    <property type="match status" value="1"/>
</dbReference>
<dbReference type="FunFam" id="3.40.50.1000:FF:000022">
    <property type="entry name" value="Phosphoglycolate phosphatase"/>
    <property type="match status" value="1"/>
</dbReference>
<protein>
    <submittedName>
        <fullName evidence="1">HAD family hydrolase</fullName>
    </submittedName>
</protein>
<dbReference type="Gene3D" id="1.10.150.240">
    <property type="entry name" value="Putative phosphatase, domain 2"/>
    <property type="match status" value="1"/>
</dbReference>